<dbReference type="RefSeq" id="WP_146129917.1">
    <property type="nucleotide sequence ID" value="NZ_PVYX01000002.1"/>
</dbReference>
<reference evidence="2 3" key="1">
    <citation type="submission" date="2018-03" db="EMBL/GenBank/DDBJ databases">
        <title>Genomic Encyclopedia of Archaeal and Bacterial Type Strains, Phase II (KMG-II): from individual species to whole genera.</title>
        <authorList>
            <person name="Goeker M."/>
        </authorList>
    </citation>
    <scope>NUCLEOTIDE SEQUENCE [LARGE SCALE GENOMIC DNA]</scope>
    <source>
        <strain evidence="2 3">DSM 25027</strain>
    </source>
</reference>
<dbReference type="EMBL" id="PVYX01000002">
    <property type="protein sequence ID" value="PRX54870.1"/>
    <property type="molecule type" value="Genomic_DNA"/>
</dbReference>
<protein>
    <recommendedName>
        <fullName evidence="4">Inner membrane protein</fullName>
    </recommendedName>
</protein>
<accession>A0A2T0MBJ1</accession>
<comment type="caution">
    <text evidence="2">The sequence shown here is derived from an EMBL/GenBank/DDBJ whole genome shotgun (WGS) entry which is preliminary data.</text>
</comment>
<sequence length="80" mass="8924">MDFISDFVGYFALVLNLYSMSAKCEQRLRVISLVANGIYILYGILIHATPIIAGCSIAVLLHAYRLHQMKIKRYGTDTAG</sequence>
<evidence type="ECO:0008006" key="4">
    <source>
        <dbReference type="Google" id="ProtNLM"/>
    </source>
</evidence>
<evidence type="ECO:0000313" key="2">
    <source>
        <dbReference type="EMBL" id="PRX54870.1"/>
    </source>
</evidence>
<dbReference type="Proteomes" id="UP000237640">
    <property type="component" value="Unassembled WGS sequence"/>
</dbReference>
<proteinExistence type="predicted"/>
<keyword evidence="1" id="KW-0472">Membrane</keyword>
<dbReference type="AlphaFoldDB" id="A0A2T0MBJ1"/>
<keyword evidence="1" id="KW-1133">Transmembrane helix</keyword>
<feature type="transmembrane region" description="Helical" evidence="1">
    <location>
        <begin position="39"/>
        <end position="64"/>
    </location>
</feature>
<name>A0A2T0MBJ1_9FLAO</name>
<evidence type="ECO:0000313" key="3">
    <source>
        <dbReference type="Proteomes" id="UP000237640"/>
    </source>
</evidence>
<keyword evidence="3" id="KW-1185">Reference proteome</keyword>
<gene>
    <name evidence="2" type="ORF">CLV81_3274</name>
</gene>
<organism evidence="2 3">
    <name type="scientific">Flagellimonas meridianipacifica</name>
    <dbReference type="NCBI Taxonomy" id="1080225"/>
    <lineage>
        <taxon>Bacteria</taxon>
        <taxon>Pseudomonadati</taxon>
        <taxon>Bacteroidota</taxon>
        <taxon>Flavobacteriia</taxon>
        <taxon>Flavobacteriales</taxon>
        <taxon>Flavobacteriaceae</taxon>
        <taxon>Flagellimonas</taxon>
    </lineage>
</organism>
<evidence type="ECO:0000256" key="1">
    <source>
        <dbReference type="SAM" id="Phobius"/>
    </source>
</evidence>
<dbReference type="OrthoDB" id="1163622at2"/>
<keyword evidence="1" id="KW-0812">Transmembrane</keyword>